<feature type="region of interest" description="Disordered" evidence="1">
    <location>
        <begin position="41"/>
        <end position="76"/>
    </location>
</feature>
<dbReference type="Proteomes" id="UP000717328">
    <property type="component" value="Unassembled WGS sequence"/>
</dbReference>
<protein>
    <submittedName>
        <fullName evidence="2">Uncharacterized protein</fullName>
    </submittedName>
</protein>
<name>A0A9P7FUB1_9AGAR</name>
<dbReference type="EMBL" id="JABCKI010006087">
    <property type="protein sequence ID" value="KAG5635455.1"/>
    <property type="molecule type" value="Genomic_DNA"/>
</dbReference>
<proteinExistence type="predicted"/>
<accession>A0A9P7FUB1</accession>
<reference evidence="2" key="1">
    <citation type="submission" date="2021-02" db="EMBL/GenBank/DDBJ databases">
        <authorList>
            <person name="Nieuwenhuis M."/>
            <person name="Van De Peppel L.J.J."/>
        </authorList>
    </citation>
    <scope>NUCLEOTIDE SEQUENCE</scope>
    <source>
        <strain evidence="2">D49</strain>
    </source>
</reference>
<evidence type="ECO:0000313" key="2">
    <source>
        <dbReference type="EMBL" id="KAG5635455.1"/>
    </source>
</evidence>
<gene>
    <name evidence="2" type="ORF">H0H81_011183</name>
</gene>
<comment type="caution">
    <text evidence="2">The sequence shown here is derived from an EMBL/GenBank/DDBJ whole genome shotgun (WGS) entry which is preliminary data.</text>
</comment>
<keyword evidence="3" id="KW-1185">Reference proteome</keyword>
<organism evidence="2 3">
    <name type="scientific">Sphagnurus paluster</name>
    <dbReference type="NCBI Taxonomy" id="117069"/>
    <lineage>
        <taxon>Eukaryota</taxon>
        <taxon>Fungi</taxon>
        <taxon>Dikarya</taxon>
        <taxon>Basidiomycota</taxon>
        <taxon>Agaricomycotina</taxon>
        <taxon>Agaricomycetes</taxon>
        <taxon>Agaricomycetidae</taxon>
        <taxon>Agaricales</taxon>
        <taxon>Tricholomatineae</taxon>
        <taxon>Lyophyllaceae</taxon>
        <taxon>Sphagnurus</taxon>
    </lineage>
</organism>
<feature type="compositionally biased region" description="Polar residues" evidence="1">
    <location>
        <begin position="46"/>
        <end position="63"/>
    </location>
</feature>
<evidence type="ECO:0000256" key="1">
    <source>
        <dbReference type="SAM" id="MobiDB-lite"/>
    </source>
</evidence>
<evidence type="ECO:0000313" key="3">
    <source>
        <dbReference type="Proteomes" id="UP000717328"/>
    </source>
</evidence>
<reference evidence="2" key="2">
    <citation type="submission" date="2021-10" db="EMBL/GenBank/DDBJ databases">
        <title>Phylogenomics reveals ancestral predisposition of the termite-cultivated fungus Termitomyces towards a domesticated lifestyle.</title>
        <authorList>
            <person name="Auxier B."/>
            <person name="Grum-Grzhimaylo A."/>
            <person name="Cardenas M.E."/>
            <person name="Lodge J.D."/>
            <person name="Laessoe T."/>
            <person name="Pedersen O."/>
            <person name="Smith M.E."/>
            <person name="Kuyper T.W."/>
            <person name="Franco-Molano E.A."/>
            <person name="Baroni T.J."/>
            <person name="Aanen D.K."/>
        </authorList>
    </citation>
    <scope>NUCLEOTIDE SEQUENCE</scope>
    <source>
        <strain evidence="2">D49</strain>
    </source>
</reference>
<dbReference type="AlphaFoldDB" id="A0A9P7FUB1"/>
<sequence length="159" mass="17868">MARIRLLAPQPHGPMIRRGFVWLPGPPFLCFAAQVQLTKEPKPQPDWTQTDQQGLELTTLTQSERPKRSRMKPQSLDTAEAACKEAGQAVTQAAEGARCPVPVTTCQDQWPVIAIITGRRRLTYDFHFHITALTKHRRARLTTSTTTVLHGTLMRSRTS</sequence>